<comment type="caution">
    <text evidence="2">The sequence shown here is derived from an EMBL/GenBank/DDBJ whole genome shotgun (WGS) entry which is preliminary data.</text>
</comment>
<gene>
    <name evidence="2" type="ORF">H3963_12960</name>
</gene>
<dbReference type="OrthoDB" id="1884875at2"/>
<protein>
    <submittedName>
        <fullName evidence="2">BppU family phage baseplate upper protein</fullName>
    </submittedName>
</protein>
<evidence type="ECO:0000313" key="3">
    <source>
        <dbReference type="Proteomes" id="UP000648077"/>
    </source>
</evidence>
<dbReference type="EMBL" id="JACGQI010000036">
    <property type="protein sequence ID" value="MBF2231305.1"/>
    <property type="molecule type" value="Genomic_DNA"/>
</dbReference>
<evidence type="ECO:0000259" key="1">
    <source>
        <dbReference type="Pfam" id="PF10651"/>
    </source>
</evidence>
<dbReference type="AlphaFoldDB" id="A0A509M0X7"/>
<accession>A0A509M0X7</accession>
<dbReference type="Pfam" id="PF10651">
    <property type="entry name" value="BppU_N"/>
    <property type="match status" value="1"/>
</dbReference>
<dbReference type="Gene3D" id="2.60.40.3350">
    <property type="match status" value="1"/>
</dbReference>
<dbReference type="RefSeq" id="WP_002484785.1">
    <property type="nucleotide sequence ID" value="NZ_CAJUVR010000166.1"/>
</dbReference>
<name>A0A509M0X7_STAEP</name>
<dbReference type="Proteomes" id="UP000648077">
    <property type="component" value="Unassembled WGS sequence"/>
</dbReference>
<feature type="domain" description="BppU N-terminal" evidence="1">
    <location>
        <begin position="3"/>
        <end position="141"/>
    </location>
</feature>
<proteinExistence type="predicted"/>
<sequence length="425" mass="47275">MANQELSFDITKLGNQQEKQQYIVSRVGDGGLKAITISVTSNGTPYNITDLTPIFEGVKPDGERIIDTTGGIVLNAKGGIFRYILPQQASTAEGDYQQAFFKLKRGEQTDSTIEVQMRVLKNKVEFGINSESYFTEYQKELERLRKTVEAGIKEINNSADGTKNKVQNLVDTANMLDLQIKSLKSSIGSNQLVTKSELNNQINQLTEQVSDFSSSLITTKQNLTQNIRDLVSKKLDAGVREGVLDNPANITSTGYYYFDSTTQGMPVRNGNNTTGIIQAIMQDDGNGILTILGSGLSIEKYRGQLYDRWKSSLPILLWKGRGQRGNTLELKDKIQNYGQLIIKLVFFTNRLATQFITVPDIGQTVYLNNIGMRALNDEFKNGYLDEISLSVKDERHIQILKTLTSTDNAIATNSDAIITAIYGIY</sequence>
<organism evidence="2 3">
    <name type="scientific">Staphylococcus epidermidis</name>
    <dbReference type="NCBI Taxonomy" id="1282"/>
    <lineage>
        <taxon>Bacteria</taxon>
        <taxon>Bacillati</taxon>
        <taxon>Bacillota</taxon>
        <taxon>Bacilli</taxon>
        <taxon>Bacillales</taxon>
        <taxon>Staphylococcaceae</taxon>
        <taxon>Staphylococcus</taxon>
    </lineage>
</organism>
<dbReference type="InterPro" id="IPR018913">
    <property type="entry name" value="BppU_N"/>
</dbReference>
<reference evidence="2" key="1">
    <citation type="submission" date="2020-08" db="EMBL/GenBank/DDBJ databases">
        <title>Changes in the skin microbiome associated with squamous cell carcinoma in transplant recipients.</title>
        <authorList>
            <person name="Zaugg J."/>
            <person name="Krueger A."/>
            <person name="Lachner N."/>
        </authorList>
    </citation>
    <scope>NUCLEOTIDE SEQUENCE</scope>
    <source>
        <strain evidence="2">R5988</strain>
    </source>
</reference>
<evidence type="ECO:0000313" key="2">
    <source>
        <dbReference type="EMBL" id="MBF2231305.1"/>
    </source>
</evidence>